<dbReference type="RefSeq" id="WP_096003312.1">
    <property type="nucleotide sequence ID" value="NZ_NTMR01000002.1"/>
</dbReference>
<evidence type="ECO:0000313" key="1">
    <source>
        <dbReference type="EMBL" id="PBK06248.1"/>
    </source>
</evidence>
<protein>
    <submittedName>
        <fullName evidence="1">Uncharacterized protein</fullName>
    </submittedName>
</protein>
<proteinExistence type="predicted"/>
<keyword evidence="2" id="KW-1185">Reference proteome</keyword>
<name>A0A2A3MN56_9PSED</name>
<evidence type="ECO:0000313" key="2">
    <source>
        <dbReference type="Proteomes" id="UP000242313"/>
    </source>
</evidence>
<gene>
    <name evidence="1" type="ORF">CNQ84_02425</name>
</gene>
<comment type="caution">
    <text evidence="1">The sequence shown here is derived from an EMBL/GenBank/DDBJ whole genome shotgun (WGS) entry which is preliminary data.</text>
</comment>
<dbReference type="Proteomes" id="UP000242313">
    <property type="component" value="Unassembled WGS sequence"/>
</dbReference>
<sequence length="93" mass="10628">MSSEMYISVPITFANPELLSEGELRLALERANRQTTDLWCQLEGYRSYLIPMLHKAVQAHIANQPEQVNAVLDELAANYHHNVKRAKETRGVH</sequence>
<dbReference type="AlphaFoldDB" id="A0A2A3MN56"/>
<organism evidence="1 2">
    <name type="scientific">Pseudomonas abyssi</name>
    <dbReference type="NCBI Taxonomy" id="170540"/>
    <lineage>
        <taxon>Bacteria</taxon>
        <taxon>Pseudomonadati</taxon>
        <taxon>Pseudomonadota</taxon>
        <taxon>Gammaproteobacteria</taxon>
        <taxon>Pseudomonadales</taxon>
        <taxon>Pseudomonadaceae</taxon>
        <taxon>Pseudomonas</taxon>
    </lineage>
</organism>
<reference evidence="1 2" key="1">
    <citation type="submission" date="2017-09" db="EMBL/GenBank/DDBJ databases">
        <title>Pseudomonas abyssi sp. nov. isolated from Abyssopelagic Water.</title>
        <authorList>
            <person name="Wei Y."/>
        </authorList>
    </citation>
    <scope>NUCLEOTIDE SEQUENCE [LARGE SCALE GENOMIC DNA]</scope>
    <source>
        <strain evidence="1 2">MT5</strain>
    </source>
</reference>
<dbReference type="EMBL" id="NTMR01000002">
    <property type="protein sequence ID" value="PBK06248.1"/>
    <property type="molecule type" value="Genomic_DNA"/>
</dbReference>
<accession>A0A2A3MN56</accession>